<dbReference type="Gene3D" id="2.60.120.10">
    <property type="entry name" value="Jelly Rolls"/>
    <property type="match status" value="1"/>
</dbReference>
<feature type="region of interest" description="Disordered" evidence="1">
    <location>
        <begin position="792"/>
        <end position="811"/>
    </location>
</feature>
<proteinExistence type="predicted"/>
<evidence type="ECO:0000313" key="2">
    <source>
        <dbReference type="Ensembl" id="ENSCVAP00000023541.1"/>
    </source>
</evidence>
<dbReference type="GeneTree" id="ENSGT00940000168651"/>
<name>A0A3Q2DUI2_CYPVA</name>
<feature type="compositionally biased region" description="Basic residues" evidence="1">
    <location>
        <begin position="595"/>
        <end position="611"/>
    </location>
</feature>
<dbReference type="KEGG" id="cvg:107097156"/>
<dbReference type="STRING" id="28743.ENSCVAP00000023541"/>
<organism evidence="2 3">
    <name type="scientific">Cyprinodon variegatus</name>
    <name type="common">Sheepshead minnow</name>
    <dbReference type="NCBI Taxonomy" id="28743"/>
    <lineage>
        <taxon>Eukaryota</taxon>
        <taxon>Metazoa</taxon>
        <taxon>Chordata</taxon>
        <taxon>Craniata</taxon>
        <taxon>Vertebrata</taxon>
        <taxon>Euteleostomi</taxon>
        <taxon>Actinopterygii</taxon>
        <taxon>Neopterygii</taxon>
        <taxon>Teleostei</taxon>
        <taxon>Neoteleostei</taxon>
        <taxon>Acanthomorphata</taxon>
        <taxon>Ovalentaria</taxon>
        <taxon>Atherinomorphae</taxon>
        <taxon>Cyprinodontiformes</taxon>
        <taxon>Cyprinodontidae</taxon>
        <taxon>Cyprinodon</taxon>
    </lineage>
</organism>
<feature type="region of interest" description="Disordered" evidence="1">
    <location>
        <begin position="154"/>
        <end position="178"/>
    </location>
</feature>
<feature type="compositionally biased region" description="Basic and acidic residues" evidence="1">
    <location>
        <begin position="399"/>
        <end position="428"/>
    </location>
</feature>
<sequence>MEQPYRTGVTKRITKKKLEYFTGKQSLPNGVGETFTYEDVSKFDDEVCAPEPNLQLVLLQSSVSETLHSEESISPASHKDLPAAKPSEPHISLHGQDPSELVPFDIHEPMKTSSPIIQNMIKRTREKQDENENEDLTVTPIFFINEDEESHPDAVATHKPQCNGQSTEEIDELDSPPSRITLTKVFSHKAKLNIPSKGENIKKSVVEEPKVVSPTKQSKCVSSQPPAHIFPGVRNDMASFMNKLLARKSELSQAQKPPVKAPPPLPPLEPDDDFLILEDDAPLKFSFPKKNVSTARKKLSKSPSSNKESSTDKETKDCPVEVPEKQKEAEIAISKPDSQAVDQRKKKKKGKEKNPEVVISADHKGDLLSHQELPAGDPMEQEKPKSKKQMKRVSSAQSDKTEDRPKDKTIVQPDKEAPAEKKTGTKEHKSTKKKNLKDKKENTPKGGTNSLKEKKKQPAAVKEPQQDDFSREKGQKHSVQEAAATDELRGFTDKDTKSKEDEEAKQDEKSTGYKSSSSEDFPILRKRKKKMPGEWWISTPQSSDKAADNLNFKMSKQRTEESSIASPSTLKNKDKIYSRRNPIEPKNVFSDHTNKAKKNKGRQTKGRKEKRKQTEKNSPVEDKLEEPLIPDQDLDQDPRPFSFSKRDQSLNSGGEPFPKVYHHIPNIQKSATSTASQSQSEKQLGETESRKRRRKPPVDWWAVHSEANDLEVLAPQSPLKEPKQQKGKEKRPIRAPTRPAVPRQDNSASKTKRRAPEKPRSAPKTVKRSLADIFTSATETLAVATNRDAHQFKRRNVTSQPTEENTDTSPAMCSGLHAGVPSGADADECSQLIPQERLCQTELTSRVLRSGPSSMIQLEKYDDDDMNLPSSIVRSALSMADFCAPPLKPLTLHSTDQKKLLELFQRIWSTEADAGSATISPDMFQWYFYRDQALGIQVDINSSAVCSGKLIMGSYMKKPLWVDHSATTIFNLLTSSVSVTVDSCVSHYKAGQAFMVESGRAYSIQNDNLQPAVLYFTRMLAETLD</sequence>
<feature type="region of interest" description="Disordered" evidence="1">
    <location>
        <begin position="246"/>
        <end position="274"/>
    </location>
</feature>
<accession>A0A3Q2DUI2</accession>
<protein>
    <submittedName>
        <fullName evidence="2">Uncharacterized LOC107097156</fullName>
    </submittedName>
</protein>
<feature type="region of interest" description="Disordered" evidence="1">
    <location>
        <begin position="286"/>
        <end position="770"/>
    </location>
</feature>
<feature type="region of interest" description="Disordered" evidence="1">
    <location>
        <begin position="208"/>
        <end position="227"/>
    </location>
</feature>
<keyword evidence="3" id="KW-1185">Reference proteome</keyword>
<feature type="compositionally biased region" description="Basic and acidic residues" evidence="1">
    <location>
        <begin position="720"/>
        <end position="732"/>
    </location>
</feature>
<evidence type="ECO:0000256" key="1">
    <source>
        <dbReference type="SAM" id="MobiDB-lite"/>
    </source>
</evidence>
<feature type="compositionally biased region" description="Polar residues" evidence="1">
    <location>
        <begin position="797"/>
        <end position="811"/>
    </location>
</feature>
<feature type="compositionally biased region" description="Basic and acidic residues" evidence="1">
    <location>
        <begin position="612"/>
        <end position="626"/>
    </location>
</feature>
<feature type="compositionally biased region" description="Basic and acidic residues" evidence="1">
    <location>
        <begin position="464"/>
        <end position="479"/>
    </location>
</feature>
<evidence type="ECO:0000313" key="3">
    <source>
        <dbReference type="Proteomes" id="UP000265020"/>
    </source>
</evidence>
<dbReference type="InterPro" id="IPR014710">
    <property type="entry name" value="RmlC-like_jellyroll"/>
</dbReference>
<dbReference type="Ensembl" id="ENSCVAT00000006476.1">
    <property type="protein sequence ID" value="ENSCVAP00000023541.1"/>
    <property type="gene ID" value="ENSCVAG00000006958.1"/>
</dbReference>
<reference evidence="2" key="2">
    <citation type="submission" date="2025-09" db="UniProtKB">
        <authorList>
            <consortium name="Ensembl"/>
        </authorList>
    </citation>
    <scope>IDENTIFICATION</scope>
</reference>
<dbReference type="OrthoDB" id="1939643at2759"/>
<feature type="compositionally biased region" description="Basic and acidic residues" evidence="1">
    <location>
        <begin position="486"/>
        <end position="511"/>
    </location>
</feature>
<dbReference type="RefSeq" id="XP_015249673.1">
    <property type="nucleotide sequence ID" value="XM_015394187.1"/>
</dbReference>
<feature type="region of interest" description="Disordered" evidence="1">
    <location>
        <begin position="65"/>
        <end position="98"/>
    </location>
</feature>
<dbReference type="Proteomes" id="UP000265020">
    <property type="component" value="Unassembled WGS sequence"/>
</dbReference>
<dbReference type="OMA" id="HSATTIF"/>
<dbReference type="GeneID" id="107097156"/>
<feature type="compositionally biased region" description="Low complexity" evidence="1">
    <location>
        <begin position="670"/>
        <end position="680"/>
    </location>
</feature>
<reference evidence="2" key="1">
    <citation type="submission" date="2025-08" db="UniProtKB">
        <authorList>
            <consortium name="Ensembl"/>
        </authorList>
    </citation>
    <scope>IDENTIFICATION</scope>
</reference>
<feature type="compositionally biased region" description="Basic and acidic residues" evidence="1">
    <location>
        <begin position="67"/>
        <end position="82"/>
    </location>
</feature>
<feature type="compositionally biased region" description="Basic and acidic residues" evidence="1">
    <location>
        <begin position="309"/>
        <end position="330"/>
    </location>
</feature>
<dbReference type="AlphaFoldDB" id="A0A3Q2DUI2"/>
<feature type="compositionally biased region" description="Basic and acidic residues" evidence="1">
    <location>
        <begin position="571"/>
        <end position="583"/>
    </location>
</feature>
<feature type="compositionally biased region" description="Pro residues" evidence="1">
    <location>
        <begin position="259"/>
        <end position="268"/>
    </location>
</feature>